<feature type="non-terminal residue" evidence="1">
    <location>
        <position position="116"/>
    </location>
</feature>
<reference evidence="1" key="1">
    <citation type="journal article" date="2019" name="Sci. Rep.">
        <title>Draft genome of Tanacetum cinerariifolium, the natural source of mosquito coil.</title>
        <authorList>
            <person name="Yamashiro T."/>
            <person name="Shiraishi A."/>
            <person name="Satake H."/>
            <person name="Nakayama K."/>
        </authorList>
    </citation>
    <scope>NUCLEOTIDE SEQUENCE</scope>
</reference>
<comment type="caution">
    <text evidence="1">The sequence shown here is derived from an EMBL/GenBank/DDBJ whole genome shotgun (WGS) entry which is preliminary data.</text>
</comment>
<dbReference type="AlphaFoldDB" id="A0A699JDQ4"/>
<evidence type="ECO:0000313" key="1">
    <source>
        <dbReference type="EMBL" id="GFA28700.1"/>
    </source>
</evidence>
<keyword evidence="1" id="KW-0548">Nucleotidyltransferase</keyword>
<proteinExistence type="predicted"/>
<keyword evidence="1" id="KW-0695">RNA-directed DNA polymerase</keyword>
<dbReference type="Gene3D" id="3.60.10.10">
    <property type="entry name" value="Endonuclease/exonuclease/phosphatase"/>
    <property type="match status" value="1"/>
</dbReference>
<dbReference type="GO" id="GO:0003964">
    <property type="term" value="F:RNA-directed DNA polymerase activity"/>
    <property type="evidence" value="ECO:0007669"/>
    <property type="project" value="UniProtKB-KW"/>
</dbReference>
<accession>A0A699JDQ4</accession>
<name>A0A699JDQ4_TANCI</name>
<protein>
    <submittedName>
        <fullName evidence="1">RNA-directed DNA polymerase, eukaryota</fullName>
    </submittedName>
</protein>
<organism evidence="1">
    <name type="scientific">Tanacetum cinerariifolium</name>
    <name type="common">Dalmatian daisy</name>
    <name type="synonym">Chrysanthemum cinerariifolium</name>
    <dbReference type="NCBI Taxonomy" id="118510"/>
    <lineage>
        <taxon>Eukaryota</taxon>
        <taxon>Viridiplantae</taxon>
        <taxon>Streptophyta</taxon>
        <taxon>Embryophyta</taxon>
        <taxon>Tracheophyta</taxon>
        <taxon>Spermatophyta</taxon>
        <taxon>Magnoliopsida</taxon>
        <taxon>eudicotyledons</taxon>
        <taxon>Gunneridae</taxon>
        <taxon>Pentapetalae</taxon>
        <taxon>asterids</taxon>
        <taxon>campanulids</taxon>
        <taxon>Asterales</taxon>
        <taxon>Asteraceae</taxon>
        <taxon>Asteroideae</taxon>
        <taxon>Anthemideae</taxon>
        <taxon>Anthemidinae</taxon>
        <taxon>Tanacetum</taxon>
    </lineage>
</organism>
<keyword evidence="1" id="KW-0808">Transferase</keyword>
<dbReference type="InterPro" id="IPR036691">
    <property type="entry name" value="Endo/exonu/phosph_ase_sf"/>
</dbReference>
<gene>
    <name evidence="1" type="ORF">Tci_600672</name>
</gene>
<dbReference type="SUPFAM" id="SSF56219">
    <property type="entry name" value="DNase I-like"/>
    <property type="match status" value="1"/>
</dbReference>
<dbReference type="EMBL" id="BKCJ010398548">
    <property type="protein sequence ID" value="GFA28700.1"/>
    <property type="molecule type" value="Genomic_DNA"/>
</dbReference>
<sequence>MFHKENSTVSDYFIAIMGKWLPNDKNLLIISVYTPQELAEKKMLWQYLNHVIDRWNGDVNVIGDFNEVLTVDERFGSIFNARGAAAFTSFISAGGLLEVPSGCYSFTWSHKSASKI</sequence>